<dbReference type="Proteomes" id="UP000061432">
    <property type="component" value="Chromosome"/>
</dbReference>
<dbReference type="SMART" id="SM00283">
    <property type="entry name" value="MA"/>
    <property type="match status" value="1"/>
</dbReference>
<dbReference type="Gene3D" id="1.10.287.950">
    <property type="entry name" value="Methyl-accepting chemotaxis protein"/>
    <property type="match status" value="1"/>
</dbReference>
<dbReference type="Pfam" id="PF22673">
    <property type="entry name" value="MCP-like_PDC_1"/>
    <property type="match status" value="1"/>
</dbReference>
<name>A0A1Y0ZGU5_9HYPH</name>
<evidence type="ECO:0000256" key="2">
    <source>
        <dbReference type="ARBA" id="ARBA00029447"/>
    </source>
</evidence>
<dbReference type="GO" id="GO:0006935">
    <property type="term" value="P:chemotaxis"/>
    <property type="evidence" value="ECO:0007669"/>
    <property type="project" value="InterPro"/>
</dbReference>
<dbReference type="KEGG" id="maqu:Maq22A_c28545"/>
<dbReference type="GO" id="GO:0004888">
    <property type="term" value="F:transmembrane signaling receptor activity"/>
    <property type="evidence" value="ECO:0007669"/>
    <property type="project" value="InterPro"/>
</dbReference>
<dbReference type="SMART" id="SM00304">
    <property type="entry name" value="HAMP"/>
    <property type="match status" value="1"/>
</dbReference>
<dbReference type="PROSITE" id="PS50111">
    <property type="entry name" value="CHEMOTAXIS_TRANSDUC_2"/>
    <property type="match status" value="1"/>
</dbReference>
<dbReference type="InterPro" id="IPR003660">
    <property type="entry name" value="HAMP_dom"/>
</dbReference>
<evidence type="ECO:0000256" key="1">
    <source>
        <dbReference type="ARBA" id="ARBA00023224"/>
    </source>
</evidence>
<dbReference type="PANTHER" id="PTHR32089:SF112">
    <property type="entry name" value="LYSOZYME-LIKE PROTEIN-RELATED"/>
    <property type="match status" value="1"/>
</dbReference>
<feature type="domain" description="Methyl-accepting transducer" evidence="5">
    <location>
        <begin position="438"/>
        <end position="674"/>
    </location>
</feature>
<keyword evidence="1 3" id="KW-0807">Transducer</keyword>
<evidence type="ECO:0000313" key="7">
    <source>
        <dbReference type="EMBL" id="BAR47215.1"/>
    </source>
</evidence>
<protein>
    <submittedName>
        <fullName evidence="7">Methyl-accepting chemotaxis protein</fullName>
    </submittedName>
</protein>
<dbReference type="EMBL" id="AP014704">
    <property type="protein sequence ID" value="BAR47215.1"/>
    <property type="molecule type" value="Genomic_DNA"/>
</dbReference>
<reference evidence="8" key="2">
    <citation type="submission" date="2015-01" db="EMBL/GenBank/DDBJ databases">
        <title>Complete genome sequence of Methylobacterium aquaticum strain 22A.</title>
        <authorList>
            <person name="Tani A."/>
            <person name="Ogura Y."/>
            <person name="Hayashi T."/>
        </authorList>
    </citation>
    <scope>NUCLEOTIDE SEQUENCE [LARGE SCALE GENOMIC DNA]</scope>
    <source>
        <strain evidence="8">MA-22A</strain>
    </source>
</reference>
<comment type="similarity">
    <text evidence="2">Belongs to the methyl-accepting chemotaxis (MCP) protein family.</text>
</comment>
<evidence type="ECO:0000256" key="3">
    <source>
        <dbReference type="PROSITE-ProRule" id="PRU00284"/>
    </source>
</evidence>
<organism evidence="7 8">
    <name type="scientific">Methylobacterium aquaticum</name>
    <dbReference type="NCBI Taxonomy" id="270351"/>
    <lineage>
        <taxon>Bacteria</taxon>
        <taxon>Pseudomonadati</taxon>
        <taxon>Pseudomonadota</taxon>
        <taxon>Alphaproteobacteria</taxon>
        <taxon>Hyphomicrobiales</taxon>
        <taxon>Methylobacteriaceae</taxon>
        <taxon>Methylobacterium</taxon>
    </lineage>
</organism>
<dbReference type="PANTHER" id="PTHR32089">
    <property type="entry name" value="METHYL-ACCEPTING CHEMOTAXIS PROTEIN MCPB"/>
    <property type="match status" value="1"/>
</dbReference>
<evidence type="ECO:0000259" key="6">
    <source>
        <dbReference type="PROSITE" id="PS50885"/>
    </source>
</evidence>
<feature type="transmembrane region" description="Helical" evidence="4">
    <location>
        <begin position="24"/>
        <end position="48"/>
    </location>
</feature>
<dbReference type="GO" id="GO:0016020">
    <property type="term" value="C:membrane"/>
    <property type="evidence" value="ECO:0007669"/>
    <property type="project" value="InterPro"/>
</dbReference>
<dbReference type="CDD" id="cd06225">
    <property type="entry name" value="HAMP"/>
    <property type="match status" value="1"/>
</dbReference>
<accession>A0A1Y0ZGU5</accession>
<dbReference type="AlphaFoldDB" id="A0A1Y0ZGU5"/>
<keyword evidence="4" id="KW-1133">Transmembrane helix</keyword>
<dbReference type="GO" id="GO:0007165">
    <property type="term" value="P:signal transduction"/>
    <property type="evidence" value="ECO:0007669"/>
    <property type="project" value="UniProtKB-KW"/>
</dbReference>
<dbReference type="Gene3D" id="6.10.340.10">
    <property type="match status" value="1"/>
</dbReference>
<dbReference type="PROSITE" id="PS50885">
    <property type="entry name" value="HAMP"/>
    <property type="match status" value="1"/>
</dbReference>
<evidence type="ECO:0000256" key="4">
    <source>
        <dbReference type="SAM" id="Phobius"/>
    </source>
</evidence>
<evidence type="ECO:0000259" key="5">
    <source>
        <dbReference type="PROSITE" id="PS50111"/>
    </source>
</evidence>
<keyword evidence="4" id="KW-0812">Transmembrane</keyword>
<reference evidence="7 8" key="1">
    <citation type="journal article" date="2015" name="Genome Announc.">
        <title>Complete Genome Sequence of Methylobacterium aquaticum Strain 22A, Isolated from Racomitrium japonicum Moss.</title>
        <authorList>
            <person name="Tani A."/>
            <person name="Ogura Y."/>
            <person name="Hayashi T."/>
            <person name="Kimbara K."/>
        </authorList>
    </citation>
    <scope>NUCLEOTIDE SEQUENCE [LARGE SCALE GENOMIC DNA]</scope>
    <source>
        <strain evidence="7 8">MA-22A</strain>
    </source>
</reference>
<dbReference type="SUPFAM" id="SSF58104">
    <property type="entry name" value="Methyl-accepting chemotaxis protein (MCP) signaling domain"/>
    <property type="match status" value="1"/>
</dbReference>
<feature type="transmembrane region" description="Helical" evidence="4">
    <location>
        <begin position="324"/>
        <end position="348"/>
    </location>
</feature>
<dbReference type="InterPro" id="IPR004089">
    <property type="entry name" value="MCPsignal_dom"/>
</dbReference>
<dbReference type="Pfam" id="PF00672">
    <property type="entry name" value="HAMP"/>
    <property type="match status" value="1"/>
</dbReference>
<dbReference type="PRINTS" id="PR00260">
    <property type="entry name" value="CHEMTRNSDUCR"/>
</dbReference>
<gene>
    <name evidence="7" type="primary">tar</name>
    <name evidence="7" type="ORF">Maq22A_c28545</name>
</gene>
<proteinExistence type="inferred from homology"/>
<dbReference type="InterPro" id="IPR004090">
    <property type="entry name" value="Chemotax_Me-accpt_rcpt"/>
</dbReference>
<dbReference type="STRING" id="270351.Maq22A_c28545"/>
<dbReference type="CDD" id="cd12913">
    <property type="entry name" value="PDC1_MCP_like"/>
    <property type="match status" value="1"/>
</dbReference>
<keyword evidence="4" id="KW-0472">Membrane</keyword>
<feature type="domain" description="HAMP" evidence="6">
    <location>
        <begin position="345"/>
        <end position="398"/>
    </location>
</feature>
<dbReference type="Pfam" id="PF00015">
    <property type="entry name" value="MCPsignal"/>
    <property type="match status" value="1"/>
</dbReference>
<dbReference type="Gene3D" id="3.30.450.20">
    <property type="entry name" value="PAS domain"/>
    <property type="match status" value="1"/>
</dbReference>
<sequence length="694" mass="72671">MPARLAFHPRDRTMPNLRSIKSRLTLGGGIVTIVAMATVTLSGSYFMYRSSEDAANREMKTLLDRYANDVSLRIVAGSAVAATVANAVSGVVASGSPDRQAVEQMMKVVIDRNPDILGLSVGMEPNAFDRKDGDLGRFIPYAFRKPDGAAGIEKLGMTAADGVEEWYDKPVRENRSRILNPYTYTVDGKSVLMTTAVGIVRNKAGAAIGMAGVDMGLAQLQAFAGGLAPLGVGRITIAAGGAWVANPDAALLGKPIERPEVARLVEASDRADGPVVDLHRNQDGSRDFVSAVPVRFPGVAERWHVVMTIPHDAALAGARSALNMMIVTSALILALVLAAVFVSARSFVRPIDRATRRMTGLANGDVASAIPDLTRRDEIGDMARAVAVFRDNAVARLDLEAAQAAEQSARQRRADRVDALVKGFQHKIARSLEIVTSAATELDATARAMTHVADTTNRQAVASSAAAEQTSVNVQTVASAAEEMVSSLHEIQRQVLRSNEVATHAAREAEASGSAMAELGTASEQIGAAVTTISSIAAQTNLLALNATIEAARAGEAGRGFAVVAAEVKELAGQTTRATEEIGGQITAIQSATGRATEAILQIGRTIASINEISGMIASTVVQQTGVTTEISRNAAEAAHGTQDVSANVARVLTSANETGRAASQVLDAAAELASQSLSVKQEVDIFLNDIQAA</sequence>
<evidence type="ECO:0000313" key="8">
    <source>
        <dbReference type="Proteomes" id="UP000061432"/>
    </source>
</evidence>